<dbReference type="CDD" id="cd00118">
    <property type="entry name" value="LysM"/>
    <property type="match status" value="1"/>
</dbReference>
<dbReference type="Pfam" id="PF04773">
    <property type="entry name" value="FecR"/>
    <property type="match status" value="1"/>
</dbReference>
<dbReference type="Gene3D" id="2.60.40.10">
    <property type="entry name" value="Immunoglobulins"/>
    <property type="match status" value="2"/>
</dbReference>
<dbReference type="KEGG" id="ccs:CCNA_03435"/>
<dbReference type="PATRIC" id="fig|565050.3.peg.3350"/>
<dbReference type="Proteomes" id="UP000001364">
    <property type="component" value="Chromosome"/>
</dbReference>
<keyword evidence="1" id="KW-0732">Signal</keyword>
<dbReference type="AlphaFoldDB" id="A0A0H3CEX3"/>
<keyword evidence="4" id="KW-1185">Reference proteome</keyword>
<feature type="signal peptide" evidence="1">
    <location>
        <begin position="1"/>
        <end position="34"/>
    </location>
</feature>
<dbReference type="Gene3D" id="2.60.120.1440">
    <property type="match status" value="1"/>
</dbReference>
<dbReference type="HOGENOM" id="CLU_036396_1_0_5"/>
<sequence length="457" mass="48423">MRPGYGGRGRLSMIKAAGVSFVVLALAGGASAWAQTPPAEPPVAYVVKPGDTLIGLGRAYLNRPSDYRRVQKANGVQEPRRLRPGSQLNIDPNLLKSTPIAATLSAFTGPVQIETNGQRTPARVGMPLSEGQWIITGPGAFATFELEDASRVTLPSNTRIRIAKLRQVLINNAPQRVFQLEQGKGTISATPTPTPGARFEVRTPVSVSAVRGTEFRVGAGADKAQTEVLVGAVGVDAGASASDNAPIQAGFGVSASADGVGAPVELLPAPKLGAGGQTQSDALVRFSLEPVKGAASYRVLLARDAGFIDIFAEATTQTTSQQYPIVDFGQVANGTYFVRLTAIDPGGLEGFPADYSFDRDLDTLDAAPPSDAREGKHRKFLFRWSSAGDGVRNYRFQMFANGDTQTPIVDQPGLTEPYLTLTDLAPGAYAWRVTALRFKDGVMSEKQGPLQQLQIGK</sequence>
<dbReference type="OrthoDB" id="9813091at2"/>
<dbReference type="PANTHER" id="PTHR38731:SF1">
    <property type="entry name" value="FECR PROTEIN DOMAIN-CONTAINING PROTEIN"/>
    <property type="match status" value="1"/>
</dbReference>
<name>A0A0H3CEX3_CAUVN</name>
<dbReference type="RefSeq" id="WP_010921157.1">
    <property type="nucleotide sequence ID" value="NC_011916.1"/>
</dbReference>
<dbReference type="Pfam" id="PF01476">
    <property type="entry name" value="LysM"/>
    <property type="match status" value="1"/>
</dbReference>
<dbReference type="InterPro" id="IPR006860">
    <property type="entry name" value="FecR"/>
</dbReference>
<dbReference type="InterPro" id="IPR018392">
    <property type="entry name" value="LysM"/>
</dbReference>
<proteinExistence type="predicted"/>
<dbReference type="EMBL" id="CP001340">
    <property type="protein sequence ID" value="ACL96900.3"/>
    <property type="molecule type" value="Genomic_DNA"/>
</dbReference>
<dbReference type="InterPro" id="IPR013783">
    <property type="entry name" value="Ig-like_fold"/>
</dbReference>
<dbReference type="InterPro" id="IPR036779">
    <property type="entry name" value="LysM_dom_sf"/>
</dbReference>
<gene>
    <name evidence="3" type="ordered locus">CCNA_03435</name>
</gene>
<evidence type="ECO:0000259" key="2">
    <source>
        <dbReference type="PROSITE" id="PS51782"/>
    </source>
</evidence>
<organism evidence="3 4">
    <name type="scientific">Caulobacter vibrioides (strain NA1000 / CB15N)</name>
    <name type="common">Caulobacter crescentus</name>
    <dbReference type="NCBI Taxonomy" id="565050"/>
    <lineage>
        <taxon>Bacteria</taxon>
        <taxon>Pseudomonadati</taxon>
        <taxon>Pseudomonadota</taxon>
        <taxon>Alphaproteobacteria</taxon>
        <taxon>Caulobacterales</taxon>
        <taxon>Caulobacteraceae</taxon>
        <taxon>Caulobacter</taxon>
    </lineage>
</organism>
<dbReference type="PIRSF" id="PIRSF029644">
    <property type="entry name" value="UCP029644"/>
    <property type="match status" value="1"/>
</dbReference>
<dbReference type="InterPro" id="IPR016930">
    <property type="entry name" value="UCP029644"/>
</dbReference>
<dbReference type="Gene3D" id="3.10.350.10">
    <property type="entry name" value="LysM domain"/>
    <property type="match status" value="1"/>
</dbReference>
<evidence type="ECO:0000256" key="1">
    <source>
        <dbReference type="SAM" id="SignalP"/>
    </source>
</evidence>
<protein>
    <submittedName>
        <fullName evidence="3">Peptidoglycan binding domain/FecR protein</fullName>
    </submittedName>
</protein>
<feature type="chain" id="PRO_5002606081" evidence="1">
    <location>
        <begin position="35"/>
        <end position="457"/>
    </location>
</feature>
<evidence type="ECO:0000313" key="3">
    <source>
        <dbReference type="EMBL" id="ACL96900.3"/>
    </source>
</evidence>
<dbReference type="PROSITE" id="PS51782">
    <property type="entry name" value="LYSM"/>
    <property type="match status" value="1"/>
</dbReference>
<dbReference type="GeneID" id="7332432"/>
<dbReference type="PANTHER" id="PTHR38731">
    <property type="entry name" value="LIPL45-RELATED LIPOPROTEIN-RELATED"/>
    <property type="match status" value="1"/>
</dbReference>
<accession>A0A0H3CEX3</accession>
<dbReference type="RefSeq" id="YP_002518808.3">
    <property type="nucleotide sequence ID" value="NC_011916.1"/>
</dbReference>
<evidence type="ECO:0000313" key="4">
    <source>
        <dbReference type="Proteomes" id="UP000001364"/>
    </source>
</evidence>
<reference evidence="3 4" key="1">
    <citation type="journal article" date="2010" name="J. Bacteriol.">
        <title>The genetic basis of laboratory adaptation in Caulobacter crescentus.</title>
        <authorList>
            <person name="Marks M.E."/>
            <person name="Castro-Rojas C.M."/>
            <person name="Teiling C."/>
            <person name="Du L."/>
            <person name="Kapatral V."/>
            <person name="Walunas T.L."/>
            <person name="Crosson S."/>
        </authorList>
    </citation>
    <scope>NUCLEOTIDE SEQUENCE [LARGE SCALE GENOMIC DNA]</scope>
    <source>
        <strain evidence="4">NA1000 / CB15N</strain>
    </source>
</reference>
<feature type="domain" description="LysM" evidence="2">
    <location>
        <begin position="43"/>
        <end position="90"/>
    </location>
</feature>